<dbReference type="CDD" id="cd06225">
    <property type="entry name" value="HAMP"/>
    <property type="match status" value="1"/>
</dbReference>
<dbReference type="InterPro" id="IPR003594">
    <property type="entry name" value="HATPase_dom"/>
</dbReference>
<keyword evidence="10" id="KW-0175">Coiled coil</keyword>
<sequence>MFQSIVAFSVIVMAITSVFATRTAKDYFDRLLHARKELALTSDLAINANRYAEQIAELILIGPAELSDFESARADVYKSFFDLKQLDLRIKAESERDDIMTLSLYERMHLLIDSIGGSVDELLALSLTGKRDEAIALFRYQIENRLDSELEYLIAENVRSKQAEVDALESVTEQLRQKVTVSMLSLLAALLALISVSGYLLARSIGRPIRALAAGTRAIEQGSLHYRIGSQARDELGVLSRSFDAMAEQLHAQHAQLLASKSQLECEVAQRTRDLAQANHRLTQVDQQRVRLLADISHELRTPLTALRGEAEIALRGKAWHETMYREALAAVVARAQEMGHLIEDLLFLARSEGDDIAFEKDALDLKEVARAAIHDTNVLACHRDVRLVMRQDAPADGVPIWGDRARLKQAAMIALDNAIKYSLAGTTVEISVHAGAQAQLVIRDHGVGCAADELCHVFERFYRGTAARERWAAGSGLGLSIARWIVQKHQGTVEFSSTVGEGSTFTVRLPLRHQHV</sequence>
<comment type="subcellular location">
    <subcellularLocation>
        <location evidence="2">Cell inner membrane</location>
        <topology evidence="2">Multi-pass membrane protein</topology>
    </subcellularLocation>
</comment>
<feature type="domain" description="HAMP" evidence="13">
    <location>
        <begin position="203"/>
        <end position="255"/>
    </location>
</feature>
<name>A0A261U4T2_9BORD</name>
<keyword evidence="6" id="KW-0547">Nucleotide-binding</keyword>
<dbReference type="SUPFAM" id="SSF158472">
    <property type="entry name" value="HAMP domain-like"/>
    <property type="match status" value="1"/>
</dbReference>
<feature type="coiled-coil region" evidence="10">
    <location>
        <begin position="247"/>
        <end position="281"/>
    </location>
</feature>
<dbReference type="PANTHER" id="PTHR42878">
    <property type="entry name" value="TWO-COMPONENT HISTIDINE KINASE"/>
    <property type="match status" value="1"/>
</dbReference>
<dbReference type="SMART" id="SM00304">
    <property type="entry name" value="HAMP"/>
    <property type="match status" value="1"/>
</dbReference>
<dbReference type="InterPro" id="IPR003660">
    <property type="entry name" value="HAMP_dom"/>
</dbReference>
<evidence type="ECO:0000259" key="12">
    <source>
        <dbReference type="PROSITE" id="PS50109"/>
    </source>
</evidence>
<dbReference type="AlphaFoldDB" id="A0A261U4T2"/>
<feature type="transmembrane region" description="Helical" evidence="11">
    <location>
        <begin position="181"/>
        <end position="202"/>
    </location>
</feature>
<dbReference type="GO" id="GO:0000156">
    <property type="term" value="F:phosphorelay response regulator activity"/>
    <property type="evidence" value="ECO:0007669"/>
    <property type="project" value="TreeGrafter"/>
</dbReference>
<comment type="caution">
    <text evidence="14">The sequence shown here is derived from an EMBL/GenBank/DDBJ whole genome shotgun (WGS) entry which is preliminary data.</text>
</comment>
<dbReference type="EMBL" id="NEVQ01000013">
    <property type="protein sequence ID" value="OZI56497.1"/>
    <property type="molecule type" value="Genomic_DNA"/>
</dbReference>
<dbReference type="GO" id="GO:0005524">
    <property type="term" value="F:ATP binding"/>
    <property type="evidence" value="ECO:0007669"/>
    <property type="project" value="UniProtKB-KW"/>
</dbReference>
<dbReference type="Gene3D" id="1.10.287.130">
    <property type="match status" value="1"/>
</dbReference>
<dbReference type="CDD" id="cd00082">
    <property type="entry name" value="HisKA"/>
    <property type="match status" value="1"/>
</dbReference>
<evidence type="ECO:0000256" key="10">
    <source>
        <dbReference type="SAM" id="Coils"/>
    </source>
</evidence>
<dbReference type="EC" id="2.7.13.3" evidence="3"/>
<keyword evidence="5" id="KW-0808">Transferase</keyword>
<dbReference type="InterPro" id="IPR003661">
    <property type="entry name" value="HisK_dim/P_dom"/>
</dbReference>
<organism evidence="14 15">
    <name type="scientific">Bordetella genomosp. 4</name>
    <dbReference type="NCBI Taxonomy" id="463044"/>
    <lineage>
        <taxon>Bacteria</taxon>
        <taxon>Pseudomonadati</taxon>
        <taxon>Pseudomonadota</taxon>
        <taxon>Betaproteobacteria</taxon>
        <taxon>Burkholderiales</taxon>
        <taxon>Alcaligenaceae</taxon>
        <taxon>Bordetella</taxon>
    </lineage>
</organism>
<dbReference type="InterPro" id="IPR050351">
    <property type="entry name" value="BphY/WalK/GraS-like"/>
</dbReference>
<feature type="domain" description="Histidine kinase" evidence="12">
    <location>
        <begin position="295"/>
        <end position="514"/>
    </location>
</feature>
<gene>
    <name evidence="14" type="ORF">CAL20_13800</name>
</gene>
<dbReference type="SMART" id="SM00388">
    <property type="entry name" value="HisKA"/>
    <property type="match status" value="1"/>
</dbReference>
<evidence type="ECO:0000256" key="4">
    <source>
        <dbReference type="ARBA" id="ARBA00022553"/>
    </source>
</evidence>
<dbReference type="InterPro" id="IPR036097">
    <property type="entry name" value="HisK_dim/P_sf"/>
</dbReference>
<dbReference type="CDD" id="cd00075">
    <property type="entry name" value="HATPase"/>
    <property type="match status" value="1"/>
</dbReference>
<dbReference type="PRINTS" id="PR00344">
    <property type="entry name" value="BCTRLSENSOR"/>
</dbReference>
<dbReference type="GO" id="GO:0000155">
    <property type="term" value="F:phosphorelay sensor kinase activity"/>
    <property type="evidence" value="ECO:0007669"/>
    <property type="project" value="InterPro"/>
</dbReference>
<evidence type="ECO:0000256" key="3">
    <source>
        <dbReference type="ARBA" id="ARBA00012438"/>
    </source>
</evidence>
<dbReference type="InterPro" id="IPR036890">
    <property type="entry name" value="HATPase_C_sf"/>
</dbReference>
<accession>A0A261U4T2</accession>
<dbReference type="SUPFAM" id="SSF55874">
    <property type="entry name" value="ATPase domain of HSP90 chaperone/DNA topoisomerase II/histidine kinase"/>
    <property type="match status" value="1"/>
</dbReference>
<evidence type="ECO:0000256" key="1">
    <source>
        <dbReference type="ARBA" id="ARBA00000085"/>
    </source>
</evidence>
<proteinExistence type="predicted"/>
<dbReference type="Pfam" id="PF00672">
    <property type="entry name" value="HAMP"/>
    <property type="match status" value="1"/>
</dbReference>
<dbReference type="GO" id="GO:0005886">
    <property type="term" value="C:plasma membrane"/>
    <property type="evidence" value="ECO:0007669"/>
    <property type="project" value="UniProtKB-SubCell"/>
</dbReference>
<protein>
    <recommendedName>
        <fullName evidence="3">histidine kinase</fullName>
        <ecNumber evidence="3">2.7.13.3</ecNumber>
    </recommendedName>
</protein>
<dbReference type="PANTHER" id="PTHR42878:SF7">
    <property type="entry name" value="SENSOR HISTIDINE KINASE GLRK"/>
    <property type="match status" value="1"/>
</dbReference>
<keyword evidence="4" id="KW-0597">Phosphoprotein</keyword>
<dbReference type="Pfam" id="PF02518">
    <property type="entry name" value="HATPase_c"/>
    <property type="match status" value="1"/>
</dbReference>
<dbReference type="PROSITE" id="PS50885">
    <property type="entry name" value="HAMP"/>
    <property type="match status" value="1"/>
</dbReference>
<keyword evidence="9" id="KW-0902">Two-component regulatory system</keyword>
<keyword evidence="7" id="KW-0418">Kinase</keyword>
<keyword evidence="11" id="KW-0472">Membrane</keyword>
<keyword evidence="15" id="KW-1185">Reference proteome</keyword>
<evidence type="ECO:0000256" key="6">
    <source>
        <dbReference type="ARBA" id="ARBA00022741"/>
    </source>
</evidence>
<evidence type="ECO:0000256" key="8">
    <source>
        <dbReference type="ARBA" id="ARBA00022840"/>
    </source>
</evidence>
<dbReference type="SMART" id="SM00387">
    <property type="entry name" value="HATPase_c"/>
    <property type="match status" value="1"/>
</dbReference>
<dbReference type="PROSITE" id="PS50109">
    <property type="entry name" value="HIS_KIN"/>
    <property type="match status" value="1"/>
</dbReference>
<reference evidence="14 15" key="1">
    <citation type="submission" date="2017-05" db="EMBL/GenBank/DDBJ databases">
        <title>Complete and WGS of Bordetella genogroups.</title>
        <authorList>
            <person name="Spilker T."/>
            <person name="LiPuma J."/>
        </authorList>
    </citation>
    <scope>NUCLEOTIDE SEQUENCE [LARGE SCALE GENOMIC DNA]</scope>
    <source>
        <strain evidence="14 15">AU9919</strain>
    </source>
</reference>
<evidence type="ECO:0000313" key="15">
    <source>
        <dbReference type="Proteomes" id="UP000216885"/>
    </source>
</evidence>
<dbReference type="Gene3D" id="6.10.340.10">
    <property type="match status" value="1"/>
</dbReference>
<dbReference type="GO" id="GO:0007234">
    <property type="term" value="P:osmosensory signaling via phosphorelay pathway"/>
    <property type="evidence" value="ECO:0007669"/>
    <property type="project" value="TreeGrafter"/>
</dbReference>
<evidence type="ECO:0000256" key="11">
    <source>
        <dbReference type="SAM" id="Phobius"/>
    </source>
</evidence>
<dbReference type="InterPro" id="IPR005467">
    <property type="entry name" value="His_kinase_dom"/>
</dbReference>
<dbReference type="GO" id="GO:0030295">
    <property type="term" value="F:protein kinase activator activity"/>
    <property type="evidence" value="ECO:0007669"/>
    <property type="project" value="TreeGrafter"/>
</dbReference>
<dbReference type="Pfam" id="PF00512">
    <property type="entry name" value="HisKA"/>
    <property type="match status" value="1"/>
</dbReference>
<dbReference type="Gene3D" id="3.30.565.10">
    <property type="entry name" value="Histidine kinase-like ATPase, C-terminal domain"/>
    <property type="match status" value="1"/>
</dbReference>
<dbReference type="FunFam" id="3.30.565.10:FF:000006">
    <property type="entry name" value="Sensor histidine kinase WalK"/>
    <property type="match status" value="1"/>
</dbReference>
<evidence type="ECO:0000256" key="2">
    <source>
        <dbReference type="ARBA" id="ARBA00004429"/>
    </source>
</evidence>
<evidence type="ECO:0000259" key="13">
    <source>
        <dbReference type="PROSITE" id="PS50885"/>
    </source>
</evidence>
<evidence type="ECO:0000256" key="7">
    <source>
        <dbReference type="ARBA" id="ARBA00022777"/>
    </source>
</evidence>
<evidence type="ECO:0000256" key="9">
    <source>
        <dbReference type="ARBA" id="ARBA00023012"/>
    </source>
</evidence>
<comment type="catalytic activity">
    <reaction evidence="1">
        <text>ATP + protein L-histidine = ADP + protein N-phospho-L-histidine.</text>
        <dbReference type="EC" id="2.7.13.3"/>
    </reaction>
</comment>
<evidence type="ECO:0000313" key="14">
    <source>
        <dbReference type="EMBL" id="OZI56497.1"/>
    </source>
</evidence>
<keyword evidence="11" id="KW-1133">Transmembrane helix</keyword>
<dbReference type="Proteomes" id="UP000216885">
    <property type="component" value="Unassembled WGS sequence"/>
</dbReference>
<dbReference type="SUPFAM" id="SSF47384">
    <property type="entry name" value="Homodimeric domain of signal transducing histidine kinase"/>
    <property type="match status" value="1"/>
</dbReference>
<dbReference type="InterPro" id="IPR004358">
    <property type="entry name" value="Sig_transdc_His_kin-like_C"/>
</dbReference>
<keyword evidence="11" id="KW-0812">Transmembrane</keyword>
<evidence type="ECO:0000256" key="5">
    <source>
        <dbReference type="ARBA" id="ARBA00022679"/>
    </source>
</evidence>
<keyword evidence="8" id="KW-0067">ATP-binding</keyword>